<organism evidence="2 3">
    <name type="scientific">Roseivirga pacifica</name>
    <dbReference type="NCBI Taxonomy" id="1267423"/>
    <lineage>
        <taxon>Bacteria</taxon>
        <taxon>Pseudomonadati</taxon>
        <taxon>Bacteroidota</taxon>
        <taxon>Cytophagia</taxon>
        <taxon>Cytophagales</taxon>
        <taxon>Roseivirgaceae</taxon>
        <taxon>Roseivirga</taxon>
    </lineage>
</organism>
<dbReference type="GeneID" id="99987051"/>
<dbReference type="RefSeq" id="WP_090258772.1">
    <property type="nucleotide sequence ID" value="NZ_FOIR01000002.1"/>
</dbReference>
<accession>A0A1I0QHI3</accession>
<dbReference type="PROSITE" id="PS50234">
    <property type="entry name" value="VWFA"/>
    <property type="match status" value="1"/>
</dbReference>
<evidence type="ECO:0000259" key="1">
    <source>
        <dbReference type="PROSITE" id="PS50234"/>
    </source>
</evidence>
<dbReference type="OrthoDB" id="1437859at2"/>
<dbReference type="STRING" id="1267423.SAMN05216290_2349"/>
<proteinExistence type="predicted"/>
<gene>
    <name evidence="2" type="ORF">SAMN05216290_2349</name>
</gene>
<dbReference type="InterPro" id="IPR002035">
    <property type="entry name" value="VWF_A"/>
</dbReference>
<sequence length="270" mass="31184">MSDLIKHQGKDLERKISDKINLSSSKLATLSKALSKKRPRIFYQLIIFVIDGSNSMNAKTKERISRAQAVHNSVTETLDRINRSKNRECFDLCFIYFSDDFTVDIECQNITTLDQNNDYNPLRKITPRGTFAEGALKEAFSIGRQYCIDNESNDHQVLINLLSDGSFDDRALSKKVIDQIHKEDKFEMSCQYFEREIDFSTTYYAWDEANDEIDKSSPCTPEEAQAYDKKHAEKFKKFVTQPELFLSSTNTEIIRNHMIKSISVVSKLLD</sequence>
<dbReference type="SUPFAM" id="SSF53300">
    <property type="entry name" value="vWA-like"/>
    <property type="match status" value="1"/>
</dbReference>
<feature type="domain" description="VWFA" evidence="1">
    <location>
        <begin position="45"/>
        <end position="188"/>
    </location>
</feature>
<dbReference type="CDD" id="cd00198">
    <property type="entry name" value="vWFA"/>
    <property type="match status" value="1"/>
</dbReference>
<dbReference type="Proteomes" id="UP000199437">
    <property type="component" value="Unassembled WGS sequence"/>
</dbReference>
<dbReference type="InterPro" id="IPR036465">
    <property type="entry name" value="vWFA_dom_sf"/>
</dbReference>
<dbReference type="Gene3D" id="3.40.50.410">
    <property type="entry name" value="von Willebrand factor, type A domain"/>
    <property type="match status" value="1"/>
</dbReference>
<keyword evidence="3" id="KW-1185">Reference proteome</keyword>
<dbReference type="AlphaFoldDB" id="A0A1I0QHI3"/>
<reference evidence="3" key="1">
    <citation type="submission" date="2016-10" db="EMBL/GenBank/DDBJ databases">
        <authorList>
            <person name="Varghese N."/>
            <person name="Submissions S."/>
        </authorList>
    </citation>
    <scope>NUCLEOTIDE SEQUENCE [LARGE SCALE GENOMIC DNA]</scope>
    <source>
        <strain evidence="3">CGMCC 1.12402</strain>
    </source>
</reference>
<protein>
    <submittedName>
        <fullName evidence="2">von Willebrand factor type A domain-containing protein</fullName>
    </submittedName>
</protein>
<name>A0A1I0QHI3_9BACT</name>
<evidence type="ECO:0000313" key="3">
    <source>
        <dbReference type="Proteomes" id="UP000199437"/>
    </source>
</evidence>
<dbReference type="EMBL" id="FOIR01000002">
    <property type="protein sequence ID" value="SEW26537.1"/>
    <property type="molecule type" value="Genomic_DNA"/>
</dbReference>
<evidence type="ECO:0000313" key="2">
    <source>
        <dbReference type="EMBL" id="SEW26537.1"/>
    </source>
</evidence>